<reference evidence="9 10" key="1">
    <citation type="submission" date="2016-10" db="EMBL/GenBank/DDBJ databases">
        <authorList>
            <person name="Varghese N."/>
            <person name="Submissions S."/>
        </authorList>
    </citation>
    <scope>NUCLEOTIDE SEQUENCE [LARGE SCALE GENOMIC DNA]</scope>
    <source>
        <strain evidence="9 10">LMG 22274</strain>
    </source>
</reference>
<dbReference type="RefSeq" id="WP_074986936.1">
    <property type="nucleotide sequence ID" value="NZ_CADFGN010000001.1"/>
</dbReference>
<dbReference type="CDD" id="cd06170">
    <property type="entry name" value="LuxR_C_like"/>
    <property type="match status" value="1"/>
</dbReference>
<dbReference type="PANTHER" id="PTHR44688">
    <property type="entry name" value="DNA-BINDING TRANSCRIPTIONAL ACTIVATOR DEVR_DOSR"/>
    <property type="match status" value="1"/>
</dbReference>
<dbReference type="CDD" id="cd17537">
    <property type="entry name" value="REC_FixJ"/>
    <property type="match status" value="1"/>
</dbReference>
<name>A0AAQ1GMM4_9BURK</name>
<dbReference type="InterPro" id="IPR000792">
    <property type="entry name" value="Tscrpt_reg_LuxR_C"/>
</dbReference>
<dbReference type="SMART" id="SM00448">
    <property type="entry name" value="REC"/>
    <property type="match status" value="1"/>
</dbReference>
<dbReference type="GO" id="GO:0003677">
    <property type="term" value="F:DNA binding"/>
    <property type="evidence" value="ECO:0007669"/>
    <property type="project" value="UniProtKB-KW"/>
</dbReference>
<dbReference type="AlphaFoldDB" id="A0AAQ1GMM4"/>
<dbReference type="GO" id="GO:0000160">
    <property type="term" value="P:phosphorelay signal transduction system"/>
    <property type="evidence" value="ECO:0007669"/>
    <property type="project" value="UniProtKB-KW"/>
</dbReference>
<dbReference type="Gene3D" id="3.40.50.2300">
    <property type="match status" value="1"/>
</dbReference>
<evidence type="ECO:0000256" key="3">
    <source>
        <dbReference type="ARBA" id="ARBA00023015"/>
    </source>
</evidence>
<dbReference type="PANTHER" id="PTHR44688:SF16">
    <property type="entry name" value="DNA-BINDING TRANSCRIPTIONAL ACTIVATOR DEVR_DOSR"/>
    <property type="match status" value="1"/>
</dbReference>
<evidence type="ECO:0000259" key="7">
    <source>
        <dbReference type="PROSITE" id="PS50043"/>
    </source>
</evidence>
<dbReference type="EMBL" id="FNZM01000022">
    <property type="protein sequence ID" value="SEK12636.1"/>
    <property type="molecule type" value="Genomic_DNA"/>
</dbReference>
<keyword evidence="4" id="KW-0238">DNA-binding</keyword>
<feature type="modified residue" description="4-aspartylphosphate" evidence="6">
    <location>
        <position position="63"/>
    </location>
</feature>
<evidence type="ECO:0000256" key="1">
    <source>
        <dbReference type="ARBA" id="ARBA00022553"/>
    </source>
</evidence>
<dbReference type="InterPro" id="IPR001789">
    <property type="entry name" value="Sig_transdc_resp-reg_receiver"/>
</dbReference>
<dbReference type="Proteomes" id="UP000183529">
    <property type="component" value="Unassembled WGS sequence"/>
</dbReference>
<evidence type="ECO:0000313" key="10">
    <source>
        <dbReference type="Proteomes" id="UP000183529"/>
    </source>
</evidence>
<keyword evidence="5" id="KW-0804">Transcription</keyword>
<accession>A0AAQ1GMM4</accession>
<dbReference type="FunFam" id="3.40.50.2300:FF:000018">
    <property type="entry name" value="DNA-binding transcriptional regulator NtrC"/>
    <property type="match status" value="1"/>
</dbReference>
<organism evidence="9 10">
    <name type="scientific">Paraburkholderia tropica</name>
    <dbReference type="NCBI Taxonomy" id="92647"/>
    <lineage>
        <taxon>Bacteria</taxon>
        <taxon>Pseudomonadati</taxon>
        <taxon>Pseudomonadota</taxon>
        <taxon>Betaproteobacteria</taxon>
        <taxon>Burkholderiales</taxon>
        <taxon>Burkholderiaceae</taxon>
        <taxon>Paraburkholderia</taxon>
    </lineage>
</organism>
<dbReference type="SUPFAM" id="SSF46894">
    <property type="entry name" value="C-terminal effector domain of the bipartite response regulators"/>
    <property type="match status" value="1"/>
</dbReference>
<evidence type="ECO:0000256" key="5">
    <source>
        <dbReference type="ARBA" id="ARBA00023163"/>
    </source>
</evidence>
<evidence type="ECO:0000313" key="9">
    <source>
        <dbReference type="EMBL" id="SEK12636.1"/>
    </source>
</evidence>
<dbReference type="Gene3D" id="1.10.10.10">
    <property type="entry name" value="Winged helix-like DNA-binding domain superfamily/Winged helix DNA-binding domain"/>
    <property type="match status" value="1"/>
</dbReference>
<gene>
    <name evidence="9" type="ORF">SAMN05216550_12279</name>
</gene>
<evidence type="ECO:0000256" key="4">
    <source>
        <dbReference type="ARBA" id="ARBA00023125"/>
    </source>
</evidence>
<dbReference type="InterPro" id="IPR016032">
    <property type="entry name" value="Sig_transdc_resp-reg_C-effctor"/>
</dbReference>
<sequence>MSDTPTGAATDAATVYVIDDDERLREALKSLLESVGFRVAAFASTSAFRAYARAEVPSCLILDVRLKGESGLEFQQWAAANAIFMPIIFMTGYGDVEMSVRAMKGGAVNFLAKPFREQDMIEAVTEALARDAARLKAQTLASTLREQFSTLTPRERDIAVLVAAGNMNKATASQLELSEMTVKIYRARVMKKLAARTTAELVRKVRALQTDGATWPP</sequence>
<dbReference type="PRINTS" id="PR00038">
    <property type="entry name" value="HTHLUXR"/>
</dbReference>
<dbReference type="InterPro" id="IPR011006">
    <property type="entry name" value="CheY-like_superfamily"/>
</dbReference>
<feature type="domain" description="HTH luxR-type" evidence="7">
    <location>
        <begin position="144"/>
        <end position="209"/>
    </location>
</feature>
<comment type="caution">
    <text evidence="9">The sequence shown here is derived from an EMBL/GenBank/DDBJ whole genome shotgun (WGS) entry which is preliminary data.</text>
</comment>
<keyword evidence="1 6" id="KW-0597">Phosphoprotein</keyword>
<evidence type="ECO:0000256" key="6">
    <source>
        <dbReference type="PROSITE-ProRule" id="PRU00169"/>
    </source>
</evidence>
<evidence type="ECO:0000259" key="8">
    <source>
        <dbReference type="PROSITE" id="PS50110"/>
    </source>
</evidence>
<dbReference type="GO" id="GO:0006355">
    <property type="term" value="P:regulation of DNA-templated transcription"/>
    <property type="evidence" value="ECO:0007669"/>
    <property type="project" value="InterPro"/>
</dbReference>
<dbReference type="InterPro" id="IPR036388">
    <property type="entry name" value="WH-like_DNA-bd_sf"/>
</dbReference>
<dbReference type="Pfam" id="PF00072">
    <property type="entry name" value="Response_reg"/>
    <property type="match status" value="1"/>
</dbReference>
<protein>
    <submittedName>
        <fullName evidence="9">Two-component response regulator, FixJ family, consists of REC and HTH domains</fullName>
    </submittedName>
</protein>
<evidence type="ECO:0000256" key="2">
    <source>
        <dbReference type="ARBA" id="ARBA00023012"/>
    </source>
</evidence>
<dbReference type="PROSITE" id="PS50110">
    <property type="entry name" value="RESPONSE_REGULATORY"/>
    <property type="match status" value="1"/>
</dbReference>
<keyword evidence="2" id="KW-0902">Two-component regulatory system</keyword>
<feature type="domain" description="Response regulatory" evidence="8">
    <location>
        <begin position="14"/>
        <end position="128"/>
    </location>
</feature>
<keyword evidence="3" id="KW-0805">Transcription regulation</keyword>
<dbReference type="SUPFAM" id="SSF52172">
    <property type="entry name" value="CheY-like"/>
    <property type="match status" value="1"/>
</dbReference>
<proteinExistence type="predicted"/>
<dbReference type="SMART" id="SM00421">
    <property type="entry name" value="HTH_LUXR"/>
    <property type="match status" value="1"/>
</dbReference>
<dbReference type="PROSITE" id="PS50043">
    <property type="entry name" value="HTH_LUXR_2"/>
    <property type="match status" value="1"/>
</dbReference>
<dbReference type="Pfam" id="PF00196">
    <property type="entry name" value="GerE"/>
    <property type="match status" value="1"/>
</dbReference>